<dbReference type="InterPro" id="IPR005906">
    <property type="entry name" value="LysW"/>
</dbReference>
<reference evidence="1" key="1">
    <citation type="journal article" date="2020" name="mSystems">
        <title>Genome- and Community-Level Interaction Insights into Carbon Utilization and Element Cycling Functions of Hydrothermarchaeota in Hydrothermal Sediment.</title>
        <authorList>
            <person name="Zhou Z."/>
            <person name="Liu Y."/>
            <person name="Xu W."/>
            <person name="Pan J."/>
            <person name="Luo Z.H."/>
            <person name="Li M."/>
        </authorList>
    </citation>
    <scope>NUCLEOTIDE SEQUENCE [LARGE SCALE GENOMIC DNA]</scope>
    <source>
        <strain evidence="1">SpSt-192</strain>
    </source>
</reference>
<accession>A0A7C3APW7</accession>
<protein>
    <submittedName>
        <fullName evidence="1">Lysine biosynthesis protein LysW</fullName>
    </submittedName>
</protein>
<dbReference type="PANTHER" id="PTHR40393">
    <property type="entry name" value="LYSINE BIOSYNTHESIS PROTEIN-RELATED-RELATED"/>
    <property type="match status" value="1"/>
</dbReference>
<name>A0A7C3APW7_9BACT</name>
<dbReference type="EMBL" id="DSID01000105">
    <property type="protein sequence ID" value="HEX69875.1"/>
    <property type="molecule type" value="Genomic_DNA"/>
</dbReference>
<dbReference type="AlphaFoldDB" id="A0A7C3APW7"/>
<dbReference type="PANTHER" id="PTHR40393:SF1">
    <property type="entry name" value="LYSINE BIOSYNTHESIS PROTEIN-RELATED"/>
    <property type="match status" value="1"/>
</dbReference>
<sequence>MCPECGAELNLSDVEVGEIVQCADCGADLEVLSVDPLELGLAPAEEEDWGE</sequence>
<dbReference type="Pfam" id="PF21344">
    <property type="entry name" value="Zn_ribbon_LysW"/>
    <property type="match status" value="1"/>
</dbReference>
<proteinExistence type="predicted"/>
<organism evidence="1">
    <name type="scientific">Thermorudis sp</name>
    <dbReference type="NCBI Taxonomy" id="1969470"/>
    <lineage>
        <taxon>Bacteria</taxon>
        <taxon>Pseudomonadati</taxon>
        <taxon>Thermomicrobiota</taxon>
        <taxon>Thermomicrobia</taxon>
        <taxon>Thermomicrobia incertae sedis</taxon>
        <taxon>Thermorudis</taxon>
    </lineage>
</organism>
<dbReference type="Gene3D" id="2.20.28.160">
    <property type="match status" value="1"/>
</dbReference>
<gene>
    <name evidence="1" type="primary">lysW</name>
    <name evidence="1" type="ORF">ENP13_01335</name>
</gene>
<evidence type="ECO:0000313" key="1">
    <source>
        <dbReference type="EMBL" id="HEX69875.1"/>
    </source>
</evidence>
<dbReference type="NCBIfam" id="TIGR01206">
    <property type="entry name" value="lysW"/>
    <property type="match status" value="1"/>
</dbReference>
<comment type="caution">
    <text evidence="1">The sequence shown here is derived from an EMBL/GenBank/DDBJ whole genome shotgun (WGS) entry which is preliminary data.</text>
</comment>